<sequence>VEVAAEVGRGDGGARLVALSKNPRTAPEAAELATAILRAHAGEDGGSGGARGDALPSTATLKRILHVLCKSTKRKRAMQALRLLEAGARAGVRVGAAAERAVATAVALRGEPERALVLMQGLQARGDAVGLETYTAVMRGFSADRTSCARAQVLFERMVSADGIAPDTRAMNAAATAYVTAGDVRGAEEFVDRMCAKHGLEPDVTTHNVLLYGWSRAGDLTAALERAREVLLPADCSPARPTLGTYVSLAHAYARAGDERRAARLLLVSAVRSGLRPTTASWTEAAQGAAEAGQVTATRRMLEYMEASRGGCPPPTGKTYAAIAGALARAGRVEAARDV</sequence>
<dbReference type="Gene3D" id="1.25.40.10">
    <property type="entry name" value="Tetratricopeptide repeat domain"/>
    <property type="match status" value="2"/>
</dbReference>
<evidence type="ECO:0000313" key="4">
    <source>
        <dbReference type="EMBL" id="CAD8235594.1"/>
    </source>
</evidence>
<dbReference type="PANTHER" id="PTHR47447">
    <property type="entry name" value="OS03G0856100 PROTEIN"/>
    <property type="match status" value="1"/>
</dbReference>
<dbReference type="PROSITE" id="PS51375">
    <property type="entry name" value="PPR"/>
    <property type="match status" value="1"/>
</dbReference>
<protein>
    <recommendedName>
        <fullName evidence="5">Pentacotripeptide-repeat region of PRORP domain-containing protein</fullName>
    </recommendedName>
</protein>
<dbReference type="Pfam" id="PF13812">
    <property type="entry name" value="PPR_3"/>
    <property type="match status" value="1"/>
</dbReference>
<evidence type="ECO:0000256" key="1">
    <source>
        <dbReference type="ARBA" id="ARBA00007626"/>
    </source>
</evidence>
<name>A0A7R9XZI5_9VIRI</name>
<dbReference type="InterPro" id="IPR011990">
    <property type="entry name" value="TPR-like_helical_dom_sf"/>
</dbReference>
<dbReference type="PANTHER" id="PTHR47447:SF25">
    <property type="entry name" value="SAP DOMAIN-CONTAINING PROTEIN"/>
    <property type="match status" value="1"/>
</dbReference>
<evidence type="ECO:0000256" key="2">
    <source>
        <dbReference type="ARBA" id="ARBA00022737"/>
    </source>
</evidence>
<evidence type="ECO:0008006" key="5">
    <source>
        <dbReference type="Google" id="ProtNLM"/>
    </source>
</evidence>
<comment type="similarity">
    <text evidence="1">Belongs to the PPR family. P subfamily.</text>
</comment>
<proteinExistence type="inferred from homology"/>
<dbReference type="AlphaFoldDB" id="A0A7R9XZI5"/>
<keyword evidence="2" id="KW-0677">Repeat</keyword>
<accession>A0A7R9XZI5</accession>
<gene>
    <name evidence="4" type="ORF">PCOL08062_LOCUS4212</name>
</gene>
<feature type="non-terminal residue" evidence="4">
    <location>
        <position position="1"/>
    </location>
</feature>
<organism evidence="4">
    <name type="scientific">Prasinoderma coloniale</name>
    <dbReference type="NCBI Taxonomy" id="156133"/>
    <lineage>
        <taxon>Eukaryota</taxon>
        <taxon>Viridiplantae</taxon>
        <taxon>Prasinodermophyta</taxon>
        <taxon>Prasinodermophyceae</taxon>
        <taxon>Prasinodermales</taxon>
        <taxon>Prasinodermaceae</taxon>
        <taxon>Prasinoderma</taxon>
    </lineage>
</organism>
<feature type="repeat" description="PPR" evidence="3">
    <location>
        <begin position="242"/>
        <end position="277"/>
    </location>
</feature>
<evidence type="ECO:0000256" key="3">
    <source>
        <dbReference type="PROSITE-ProRule" id="PRU00708"/>
    </source>
</evidence>
<reference evidence="4" key="1">
    <citation type="submission" date="2021-01" db="EMBL/GenBank/DDBJ databases">
        <authorList>
            <person name="Corre E."/>
            <person name="Pelletier E."/>
            <person name="Niang G."/>
            <person name="Scheremetjew M."/>
            <person name="Finn R."/>
            <person name="Kale V."/>
            <person name="Holt S."/>
            <person name="Cochrane G."/>
            <person name="Meng A."/>
            <person name="Brown T."/>
            <person name="Cohen L."/>
        </authorList>
    </citation>
    <scope>NUCLEOTIDE SEQUENCE</scope>
    <source>
        <strain evidence="4">CCMP1413</strain>
    </source>
</reference>
<dbReference type="EMBL" id="HBDZ01005497">
    <property type="protein sequence ID" value="CAD8235594.1"/>
    <property type="molecule type" value="Transcribed_RNA"/>
</dbReference>
<dbReference type="InterPro" id="IPR002885">
    <property type="entry name" value="PPR_rpt"/>
</dbReference>